<reference evidence="5" key="1">
    <citation type="submission" date="2012-12" db="EMBL/GenBank/DDBJ databases">
        <authorList>
            <person name="Hellsten U."/>
            <person name="Grimwood J."/>
            <person name="Chapman J.A."/>
            <person name="Shapiro H."/>
            <person name="Aerts A."/>
            <person name="Otillar R.P."/>
            <person name="Terry A.Y."/>
            <person name="Boore J.L."/>
            <person name="Simakov O."/>
            <person name="Marletaz F."/>
            <person name="Cho S.-J."/>
            <person name="Edsinger-Gonzales E."/>
            <person name="Havlak P."/>
            <person name="Kuo D.-H."/>
            <person name="Larsson T."/>
            <person name="Lv J."/>
            <person name="Arendt D."/>
            <person name="Savage R."/>
            <person name="Osoegawa K."/>
            <person name="de Jong P."/>
            <person name="Lindberg D.R."/>
            <person name="Seaver E.C."/>
            <person name="Weisblat D.A."/>
            <person name="Putnam N.H."/>
            <person name="Grigoriev I.V."/>
            <person name="Rokhsar D.S."/>
        </authorList>
    </citation>
    <scope>NUCLEOTIDE SEQUENCE</scope>
    <source>
        <strain evidence="5">I ESC-2004</strain>
    </source>
</reference>
<evidence type="ECO:0000313" key="4">
    <source>
        <dbReference type="EnsemblMetazoa" id="CapteP200489"/>
    </source>
</evidence>
<keyword evidence="1" id="KW-0175">Coiled coil</keyword>
<feature type="non-terminal residue" evidence="3">
    <location>
        <position position="101"/>
    </location>
</feature>
<sequence>MVQFVAFLLIIFVRVTGAQNEQPCCAVASSIISQFSRQQLEALDRVAQTSEARHSQITQSVQVVADKQQRGELKLSQMESQLEQYMQELRAELQSQIDPLA</sequence>
<keyword evidence="5" id="KW-1185">Reference proteome</keyword>
<gene>
    <name evidence="3" type="ORF">CAPTEDRAFT_200489</name>
</gene>
<organism evidence="3">
    <name type="scientific">Capitella teleta</name>
    <name type="common">Polychaete worm</name>
    <dbReference type="NCBI Taxonomy" id="283909"/>
    <lineage>
        <taxon>Eukaryota</taxon>
        <taxon>Metazoa</taxon>
        <taxon>Spiralia</taxon>
        <taxon>Lophotrochozoa</taxon>
        <taxon>Annelida</taxon>
        <taxon>Polychaeta</taxon>
        <taxon>Sedentaria</taxon>
        <taxon>Scolecida</taxon>
        <taxon>Capitellidae</taxon>
        <taxon>Capitella</taxon>
    </lineage>
</organism>
<reference evidence="4" key="3">
    <citation type="submission" date="2015-06" db="UniProtKB">
        <authorList>
            <consortium name="EnsemblMetazoa"/>
        </authorList>
    </citation>
    <scope>IDENTIFICATION</scope>
</reference>
<feature type="chain" id="PRO_5008788072" evidence="2">
    <location>
        <begin position="19"/>
        <end position="101"/>
    </location>
</feature>
<evidence type="ECO:0000256" key="1">
    <source>
        <dbReference type="SAM" id="Coils"/>
    </source>
</evidence>
<proteinExistence type="predicted"/>
<dbReference type="EMBL" id="AMQN01007511">
    <property type="status" value="NOT_ANNOTATED_CDS"/>
    <property type="molecule type" value="Genomic_DNA"/>
</dbReference>
<feature type="signal peptide" evidence="2">
    <location>
        <begin position="1"/>
        <end position="18"/>
    </location>
</feature>
<evidence type="ECO:0000313" key="3">
    <source>
        <dbReference type="EMBL" id="ELU06280.1"/>
    </source>
</evidence>
<dbReference type="EMBL" id="KB300813">
    <property type="protein sequence ID" value="ELU06280.1"/>
    <property type="molecule type" value="Genomic_DNA"/>
</dbReference>
<evidence type="ECO:0000256" key="2">
    <source>
        <dbReference type="SAM" id="SignalP"/>
    </source>
</evidence>
<protein>
    <submittedName>
        <fullName evidence="3 4">Uncharacterized protein</fullName>
    </submittedName>
</protein>
<feature type="coiled-coil region" evidence="1">
    <location>
        <begin position="68"/>
        <end position="95"/>
    </location>
</feature>
<dbReference type="EnsemblMetazoa" id="CapteT200489">
    <property type="protein sequence ID" value="CapteP200489"/>
    <property type="gene ID" value="CapteG200489"/>
</dbReference>
<name>R7UJ96_CAPTE</name>
<dbReference type="Proteomes" id="UP000014760">
    <property type="component" value="Unassembled WGS sequence"/>
</dbReference>
<keyword evidence="2" id="KW-0732">Signal</keyword>
<dbReference type="AlphaFoldDB" id="R7UJ96"/>
<reference evidence="3 5" key="2">
    <citation type="journal article" date="2013" name="Nature">
        <title>Insights into bilaterian evolution from three spiralian genomes.</title>
        <authorList>
            <person name="Simakov O."/>
            <person name="Marletaz F."/>
            <person name="Cho S.J."/>
            <person name="Edsinger-Gonzales E."/>
            <person name="Havlak P."/>
            <person name="Hellsten U."/>
            <person name="Kuo D.H."/>
            <person name="Larsson T."/>
            <person name="Lv J."/>
            <person name="Arendt D."/>
            <person name="Savage R."/>
            <person name="Osoegawa K."/>
            <person name="de Jong P."/>
            <person name="Grimwood J."/>
            <person name="Chapman J.A."/>
            <person name="Shapiro H."/>
            <person name="Aerts A."/>
            <person name="Otillar R.P."/>
            <person name="Terry A.Y."/>
            <person name="Boore J.L."/>
            <person name="Grigoriev I.V."/>
            <person name="Lindberg D.R."/>
            <person name="Seaver E.C."/>
            <person name="Weisblat D.A."/>
            <person name="Putnam N.H."/>
            <person name="Rokhsar D.S."/>
        </authorList>
    </citation>
    <scope>NUCLEOTIDE SEQUENCE</scope>
    <source>
        <strain evidence="3 5">I ESC-2004</strain>
    </source>
</reference>
<evidence type="ECO:0000313" key="5">
    <source>
        <dbReference type="Proteomes" id="UP000014760"/>
    </source>
</evidence>
<dbReference type="HOGENOM" id="CLU_2298638_0_0_1"/>
<accession>R7UJ96</accession>